<dbReference type="InterPro" id="IPR038385">
    <property type="entry name" value="Sua5/YwlC_C"/>
</dbReference>
<accession>A0A8J7UX44</accession>
<feature type="binding site" evidence="14">
    <location>
        <position position="187"/>
    </location>
    <ligand>
        <name>ATP</name>
        <dbReference type="ChEBI" id="CHEBI:30616"/>
    </ligand>
</feature>
<dbReference type="SUPFAM" id="SSF55821">
    <property type="entry name" value="YrdC/RibB"/>
    <property type="match status" value="1"/>
</dbReference>
<dbReference type="PIRSF" id="PIRSF004930">
    <property type="entry name" value="Tln_factor_SUA5"/>
    <property type="match status" value="1"/>
</dbReference>
<comment type="function">
    <text evidence="13">Required for the formation of a threonylcarbamoyl group on adenosine at position 37 (t(6)A37) in tRNAs that read codons beginning with adenine.</text>
</comment>
<dbReference type="Gene3D" id="3.40.50.11030">
    <property type="entry name" value="Threonylcarbamoyl-AMP synthase, C-terminal domain"/>
    <property type="match status" value="1"/>
</dbReference>
<dbReference type="GO" id="GO:0005737">
    <property type="term" value="C:cytoplasm"/>
    <property type="evidence" value="ECO:0007669"/>
    <property type="project" value="UniProtKB-SubCell"/>
</dbReference>
<feature type="binding site" evidence="14">
    <location>
        <position position="111"/>
    </location>
    <ligand>
        <name>ATP</name>
        <dbReference type="ChEBI" id="CHEBI:30616"/>
    </ligand>
</feature>
<evidence type="ECO:0000256" key="2">
    <source>
        <dbReference type="ARBA" id="ARBA00007663"/>
    </source>
</evidence>
<proteinExistence type="inferred from homology"/>
<dbReference type="GO" id="GO:0061710">
    <property type="term" value="F:L-threonylcarbamoyladenylate synthase"/>
    <property type="evidence" value="ECO:0007669"/>
    <property type="project" value="UniProtKB-EC"/>
</dbReference>
<dbReference type="GO" id="GO:0003725">
    <property type="term" value="F:double-stranded RNA binding"/>
    <property type="evidence" value="ECO:0007669"/>
    <property type="project" value="UniProtKB-UniRule"/>
</dbReference>
<feature type="binding site" evidence="14">
    <location>
        <position position="115"/>
    </location>
    <ligand>
        <name>L-threonine</name>
        <dbReference type="ChEBI" id="CHEBI:57926"/>
    </ligand>
</feature>
<dbReference type="InterPro" id="IPR010923">
    <property type="entry name" value="T(6)A37_SUA5"/>
</dbReference>
<evidence type="ECO:0000256" key="4">
    <source>
        <dbReference type="ARBA" id="ARBA00015492"/>
    </source>
</evidence>
<dbReference type="Gene3D" id="3.90.870.10">
    <property type="entry name" value="DHBP synthase"/>
    <property type="match status" value="1"/>
</dbReference>
<dbReference type="Pfam" id="PF01300">
    <property type="entry name" value="Sua5_yciO_yrdC"/>
    <property type="match status" value="1"/>
</dbReference>
<evidence type="ECO:0000256" key="1">
    <source>
        <dbReference type="ARBA" id="ARBA00004496"/>
    </source>
</evidence>
<evidence type="ECO:0000256" key="5">
    <source>
        <dbReference type="ARBA" id="ARBA00022490"/>
    </source>
</evidence>
<keyword evidence="9 13" id="KW-0547">Nucleotide-binding</keyword>
<evidence type="ECO:0000313" key="17">
    <source>
        <dbReference type="EMBL" id="MBP3192909.1"/>
    </source>
</evidence>
<dbReference type="PROSITE" id="PS51163">
    <property type="entry name" value="YRDC"/>
    <property type="match status" value="1"/>
</dbReference>
<dbReference type="EMBL" id="JAFIDN010000007">
    <property type="protein sequence ID" value="MBP3192909.1"/>
    <property type="molecule type" value="Genomic_DNA"/>
</dbReference>
<dbReference type="InterPro" id="IPR050156">
    <property type="entry name" value="TC-AMP_synthase_SUA5"/>
</dbReference>
<keyword evidence="10 13" id="KW-0067">ATP-binding</keyword>
<feature type="binding site" evidence="14">
    <location>
        <position position="258"/>
    </location>
    <ligand>
        <name>ATP</name>
        <dbReference type="ChEBI" id="CHEBI:30616"/>
    </ligand>
</feature>
<evidence type="ECO:0000256" key="6">
    <source>
        <dbReference type="ARBA" id="ARBA00022679"/>
    </source>
</evidence>
<dbReference type="RefSeq" id="WP_210512060.1">
    <property type="nucleotide sequence ID" value="NZ_JAFIDN010000007.1"/>
</dbReference>
<feature type="region of interest" description="Disordered" evidence="15">
    <location>
        <begin position="208"/>
        <end position="253"/>
    </location>
</feature>
<evidence type="ECO:0000256" key="3">
    <source>
        <dbReference type="ARBA" id="ARBA00012584"/>
    </source>
</evidence>
<evidence type="ECO:0000256" key="7">
    <source>
        <dbReference type="ARBA" id="ARBA00022694"/>
    </source>
</evidence>
<dbReference type="NCBIfam" id="TIGR00057">
    <property type="entry name" value="L-threonylcarbamoyladenylate synthase"/>
    <property type="match status" value="1"/>
</dbReference>
<comment type="catalytic activity">
    <reaction evidence="12 13">
        <text>L-threonine + hydrogencarbonate + ATP = L-threonylcarbamoyladenylate + diphosphate + H2O</text>
        <dbReference type="Rhea" id="RHEA:36407"/>
        <dbReference type="ChEBI" id="CHEBI:15377"/>
        <dbReference type="ChEBI" id="CHEBI:17544"/>
        <dbReference type="ChEBI" id="CHEBI:30616"/>
        <dbReference type="ChEBI" id="CHEBI:33019"/>
        <dbReference type="ChEBI" id="CHEBI:57926"/>
        <dbReference type="ChEBI" id="CHEBI:73682"/>
        <dbReference type="EC" id="2.7.7.87"/>
    </reaction>
</comment>
<organism evidence="17 18">
    <name type="scientific">Natronogracilivirga saccharolytica</name>
    <dbReference type="NCBI Taxonomy" id="2812953"/>
    <lineage>
        <taxon>Bacteria</taxon>
        <taxon>Pseudomonadati</taxon>
        <taxon>Balneolota</taxon>
        <taxon>Balneolia</taxon>
        <taxon>Balneolales</taxon>
        <taxon>Cyclonatronaceae</taxon>
        <taxon>Natronogracilivirga</taxon>
    </lineage>
</organism>
<evidence type="ECO:0000259" key="16">
    <source>
        <dbReference type="PROSITE" id="PS51163"/>
    </source>
</evidence>
<protein>
    <recommendedName>
        <fullName evidence="4 13">Threonylcarbamoyl-AMP synthase</fullName>
        <shortName evidence="13">TC-AMP synthase</shortName>
        <ecNumber evidence="3 13">2.7.7.87</ecNumber>
    </recommendedName>
    <alternativeName>
        <fullName evidence="11 13">L-threonylcarbamoyladenylate synthase</fullName>
    </alternativeName>
</protein>
<comment type="similarity">
    <text evidence="2 13">Belongs to the SUA5 family.</text>
</comment>
<feature type="compositionally biased region" description="Basic and acidic residues" evidence="15">
    <location>
        <begin position="225"/>
        <end position="239"/>
    </location>
</feature>
<evidence type="ECO:0000256" key="13">
    <source>
        <dbReference type="PIRNR" id="PIRNR004930"/>
    </source>
</evidence>
<keyword evidence="18" id="KW-1185">Reference proteome</keyword>
<name>A0A8J7UX44_9BACT</name>
<feature type="domain" description="YrdC-like" evidence="16">
    <location>
        <begin position="7"/>
        <end position="191"/>
    </location>
</feature>
<feature type="binding site" evidence="14">
    <location>
        <position position="52"/>
    </location>
    <ligand>
        <name>ATP</name>
        <dbReference type="ChEBI" id="CHEBI:30616"/>
    </ligand>
</feature>
<evidence type="ECO:0000313" key="18">
    <source>
        <dbReference type="Proteomes" id="UP000673975"/>
    </source>
</evidence>
<feature type="binding site" evidence="14">
    <location>
        <position position="134"/>
    </location>
    <ligand>
        <name>L-threonine</name>
        <dbReference type="ChEBI" id="CHEBI:57926"/>
    </ligand>
</feature>
<dbReference type="GO" id="GO:0008033">
    <property type="term" value="P:tRNA processing"/>
    <property type="evidence" value="ECO:0007669"/>
    <property type="project" value="UniProtKB-KW"/>
</dbReference>
<dbReference type="FunFam" id="3.90.870.10:FF:000009">
    <property type="entry name" value="Threonylcarbamoyl-AMP synthase, putative"/>
    <property type="match status" value="1"/>
</dbReference>
<dbReference type="Pfam" id="PF03481">
    <property type="entry name" value="Sua5_C"/>
    <property type="match status" value="1"/>
</dbReference>
<feature type="binding site" evidence="14">
    <location>
        <position position="136"/>
    </location>
    <ligand>
        <name>ATP</name>
        <dbReference type="ChEBI" id="CHEBI:30616"/>
    </ligand>
</feature>
<evidence type="ECO:0000256" key="11">
    <source>
        <dbReference type="ARBA" id="ARBA00029774"/>
    </source>
</evidence>
<dbReference type="AlphaFoldDB" id="A0A8J7UX44"/>
<dbReference type="EC" id="2.7.7.87" evidence="3 13"/>
<evidence type="ECO:0000256" key="10">
    <source>
        <dbReference type="ARBA" id="ARBA00022840"/>
    </source>
</evidence>
<dbReference type="Proteomes" id="UP000673975">
    <property type="component" value="Unassembled WGS sequence"/>
</dbReference>
<dbReference type="InterPro" id="IPR005145">
    <property type="entry name" value="Sua5_C"/>
</dbReference>
<evidence type="ECO:0000256" key="14">
    <source>
        <dbReference type="PIRSR" id="PIRSR004930-1"/>
    </source>
</evidence>
<feature type="binding site" evidence="14">
    <location>
        <position position="29"/>
    </location>
    <ligand>
        <name>L-threonine</name>
        <dbReference type="ChEBI" id="CHEBI:57926"/>
    </ligand>
</feature>
<evidence type="ECO:0000256" key="8">
    <source>
        <dbReference type="ARBA" id="ARBA00022695"/>
    </source>
</evidence>
<dbReference type="PANTHER" id="PTHR17490">
    <property type="entry name" value="SUA5"/>
    <property type="match status" value="1"/>
</dbReference>
<feature type="binding site" evidence="14">
    <location>
        <position position="61"/>
    </location>
    <ligand>
        <name>L-threonine</name>
        <dbReference type="ChEBI" id="CHEBI:57926"/>
    </ligand>
</feature>
<comment type="subcellular location">
    <subcellularLocation>
        <location evidence="1 13">Cytoplasm</location>
    </subcellularLocation>
</comment>
<dbReference type="GO" id="GO:0005524">
    <property type="term" value="F:ATP binding"/>
    <property type="evidence" value="ECO:0007669"/>
    <property type="project" value="UniProtKB-UniRule"/>
</dbReference>
<feature type="binding site" evidence="14">
    <location>
        <position position="144"/>
    </location>
    <ligand>
        <name>ATP</name>
        <dbReference type="ChEBI" id="CHEBI:30616"/>
    </ligand>
</feature>
<dbReference type="PANTHER" id="PTHR17490:SF16">
    <property type="entry name" value="THREONYLCARBAMOYL-AMP SYNTHASE"/>
    <property type="match status" value="1"/>
</dbReference>
<evidence type="ECO:0000256" key="9">
    <source>
        <dbReference type="ARBA" id="ARBA00022741"/>
    </source>
</evidence>
<dbReference type="GO" id="GO:0006450">
    <property type="term" value="P:regulation of translational fidelity"/>
    <property type="evidence" value="ECO:0007669"/>
    <property type="project" value="TreeGrafter"/>
</dbReference>
<reference evidence="17" key="1">
    <citation type="submission" date="2021-02" db="EMBL/GenBank/DDBJ databases">
        <title>Natronogracilivirga saccharolytica gen. nov. sp. nov. a new anaerobic, haloalkiliphilic carbohydrate-fermenting bacterium from soda lake and proposing of Cyclonatronumiaceae fam. nov. in the phylum Balneolaeota.</title>
        <authorList>
            <person name="Zhilina T.N."/>
            <person name="Sorokin D.Y."/>
            <person name="Zavarzina D.G."/>
            <person name="Toshchakov S.V."/>
            <person name="Kublanov I.V."/>
        </authorList>
    </citation>
    <scope>NUCLEOTIDE SEQUENCE</scope>
    <source>
        <strain evidence="17">Z-1702</strain>
    </source>
</reference>
<evidence type="ECO:0000256" key="15">
    <source>
        <dbReference type="SAM" id="MobiDB-lite"/>
    </source>
</evidence>
<keyword evidence="6 13" id="KW-0808">Transferase</keyword>
<feature type="binding site" evidence="14">
    <location>
        <position position="56"/>
    </location>
    <ligand>
        <name>ATP</name>
        <dbReference type="ChEBI" id="CHEBI:30616"/>
    </ligand>
</feature>
<dbReference type="GO" id="GO:0000049">
    <property type="term" value="F:tRNA binding"/>
    <property type="evidence" value="ECO:0007669"/>
    <property type="project" value="TreeGrafter"/>
</dbReference>
<dbReference type="InterPro" id="IPR017945">
    <property type="entry name" value="DHBP_synth_RibB-like_a/b_dom"/>
</dbReference>
<sequence length="385" mass="41976">MVETHPEISLSRYAGQIRSGNVVAFPTETVYGLGADAWNADAVAQIFALKGRPPDNPLIVHVSSLEMAATLVTEISEDARRLMDRFWPGPLALILPKRPEVLDIVTAGLPTVAIRMPDHPIPLRLISEAGPIAAPSANTSGRPSPTRGEHVRQDFGKDVPVIDGGSCQFGLESTVLDLSERPYTVLRPGHITQSELEQVLLQPVRMGGFTEQSGPESGIRGRVGSVRERDRSSSGDDNKAFGGHASAPRSPGMKYTHYAPDALVRWMHPEELPEPAFPAENTLYLLHQIRPEENKGENTSSVSADRDIPVSGDSGSADFGSMQNGATPGVIIRYDGDYQEMARDLYDRFRMADLQGFEEVAIEPFSSYPEEAEALLNRIRKAIGE</sequence>
<dbReference type="InterPro" id="IPR006070">
    <property type="entry name" value="Sua5-like_dom"/>
</dbReference>
<gene>
    <name evidence="17" type="ORF">NATSA_09565</name>
</gene>
<keyword evidence="8 13" id="KW-0548">Nucleotidyltransferase</keyword>
<evidence type="ECO:0000256" key="12">
    <source>
        <dbReference type="ARBA" id="ARBA00048366"/>
    </source>
</evidence>
<keyword evidence="7 13" id="KW-0819">tRNA processing</keyword>
<feature type="binding site" evidence="14">
    <location>
        <position position="173"/>
    </location>
    <ligand>
        <name>L-threonine</name>
        <dbReference type="ChEBI" id="CHEBI:57926"/>
    </ligand>
</feature>
<comment type="caution">
    <text evidence="17">The sequence shown here is derived from an EMBL/GenBank/DDBJ whole genome shotgun (WGS) entry which is preliminary data.</text>
</comment>
<keyword evidence="5 13" id="KW-0963">Cytoplasm</keyword>